<dbReference type="CDD" id="cd05266">
    <property type="entry name" value="SDR_a4"/>
    <property type="match status" value="1"/>
</dbReference>
<dbReference type="InterPro" id="IPR001509">
    <property type="entry name" value="Epimerase_deHydtase"/>
</dbReference>
<dbReference type="SUPFAM" id="SSF51735">
    <property type="entry name" value="NAD(P)-binding Rossmann-fold domains"/>
    <property type="match status" value="1"/>
</dbReference>
<name>A0ABR8SAM0_9BURK</name>
<organism evidence="2 3">
    <name type="scientific">Comamonas avium</name>
    <dbReference type="NCBI Taxonomy" id="2762231"/>
    <lineage>
        <taxon>Bacteria</taxon>
        <taxon>Pseudomonadati</taxon>
        <taxon>Pseudomonadota</taxon>
        <taxon>Betaproteobacteria</taxon>
        <taxon>Burkholderiales</taxon>
        <taxon>Comamonadaceae</taxon>
        <taxon>Comamonas</taxon>
    </lineage>
</organism>
<dbReference type="InterPro" id="IPR036291">
    <property type="entry name" value="NAD(P)-bd_dom_sf"/>
</dbReference>
<dbReference type="EMBL" id="JACSQK010000004">
    <property type="protein sequence ID" value="MBD7960513.1"/>
    <property type="molecule type" value="Genomic_DNA"/>
</dbReference>
<feature type="domain" description="NAD-dependent epimerase/dehydratase" evidence="1">
    <location>
        <begin position="40"/>
        <end position="236"/>
    </location>
</feature>
<evidence type="ECO:0000259" key="1">
    <source>
        <dbReference type="Pfam" id="PF01370"/>
    </source>
</evidence>
<dbReference type="PANTHER" id="PTHR48079:SF6">
    <property type="entry name" value="NAD(P)-BINDING DOMAIN-CONTAINING PROTEIN-RELATED"/>
    <property type="match status" value="1"/>
</dbReference>
<sequence>MPSIQIPRGALPARFRRTRVLIIGCGDVGQRIAQALQLVAAQTRQHGPKVLALTSSPEKAAALRQLGITPLVGNLDDLSSLRRLRGLADRVIHMAPPPGQGAFDTRSAHVVRVLRQGRLPKALVYGSTTGVYGNCDGAWVDETRTLNPTTDRARRRVDAEQRLLHFGQHSGLRVQVLRIPGIYAPDREGGTPRGRLLKGLPVLNAQDDVYTNHIHADDLARIAIAAMWRGKPQRVYHASDDTQMRMGEYFDLAADLYGMPRPPRVTRDAAQQMLAPTMLSFMGESRRMRNARIKQELRVRLRYPTVLQGLVA</sequence>
<evidence type="ECO:0000313" key="2">
    <source>
        <dbReference type="EMBL" id="MBD7960513.1"/>
    </source>
</evidence>
<keyword evidence="3" id="KW-1185">Reference proteome</keyword>
<dbReference type="Proteomes" id="UP000634919">
    <property type="component" value="Unassembled WGS sequence"/>
</dbReference>
<gene>
    <name evidence="2" type="ORF">H9646_08440</name>
</gene>
<accession>A0ABR8SAM0</accession>
<dbReference type="InterPro" id="IPR051783">
    <property type="entry name" value="NAD(P)-dependent_oxidoreduct"/>
</dbReference>
<dbReference type="PANTHER" id="PTHR48079">
    <property type="entry name" value="PROTEIN YEEZ"/>
    <property type="match status" value="1"/>
</dbReference>
<reference evidence="2 3" key="1">
    <citation type="submission" date="2020-08" db="EMBL/GenBank/DDBJ databases">
        <title>A Genomic Blueprint of the Chicken Gut Microbiome.</title>
        <authorList>
            <person name="Gilroy R."/>
            <person name="Ravi A."/>
            <person name="Getino M."/>
            <person name="Pursley I."/>
            <person name="Horton D.L."/>
            <person name="Alikhan N.-F."/>
            <person name="Baker D."/>
            <person name="Gharbi K."/>
            <person name="Hall N."/>
            <person name="Watson M."/>
            <person name="Adriaenssens E.M."/>
            <person name="Foster-Nyarko E."/>
            <person name="Jarju S."/>
            <person name="Secka A."/>
            <person name="Antonio M."/>
            <person name="Oren A."/>
            <person name="Chaudhuri R."/>
            <person name="La Ragione R.M."/>
            <person name="Hildebrand F."/>
            <person name="Pallen M.J."/>
        </authorList>
    </citation>
    <scope>NUCLEOTIDE SEQUENCE [LARGE SCALE GENOMIC DNA]</scope>
    <source>
        <strain evidence="2 3">Sa2CVA6</strain>
    </source>
</reference>
<dbReference type="Gene3D" id="3.40.50.720">
    <property type="entry name" value="NAD(P)-binding Rossmann-like Domain"/>
    <property type="match status" value="1"/>
</dbReference>
<protein>
    <submittedName>
        <fullName evidence="2">SDR family oxidoreductase</fullName>
    </submittedName>
</protein>
<dbReference type="RefSeq" id="WP_191722925.1">
    <property type="nucleotide sequence ID" value="NZ_JACSQK010000004.1"/>
</dbReference>
<dbReference type="Pfam" id="PF01370">
    <property type="entry name" value="Epimerase"/>
    <property type="match status" value="1"/>
</dbReference>
<proteinExistence type="predicted"/>
<evidence type="ECO:0000313" key="3">
    <source>
        <dbReference type="Proteomes" id="UP000634919"/>
    </source>
</evidence>
<comment type="caution">
    <text evidence="2">The sequence shown here is derived from an EMBL/GenBank/DDBJ whole genome shotgun (WGS) entry which is preliminary data.</text>
</comment>